<dbReference type="HAMAP" id="MF_00154">
    <property type="entry name" value="CyoE_CtaB"/>
    <property type="match status" value="1"/>
</dbReference>
<keyword evidence="8 14" id="KW-0350">Heme biosynthesis</keyword>
<sequence>MISAALLARDFLALTKPRVVALIAFTAAVGSALAMLQHPADPAAVCLTLLGITLVSAAAAACNCMVESYVDSVMKRTRFRPLPAGRINLPEAAGFSILLGISGLWLTVRFGGVLTALMTAATFFGYTVVYTLYLKRATPQNIVIGGASGAMPPLLGWLAVSGTLTFEPLLLFLIIFVWTPPHFWALALYRADDYARAGLPMLPVTHGKRFTATQIVLYGIILLAVSLLPFIAGMSGIIYLSAAAFLGIRFIRLSWRLRQTLADDDGRRLFSYSITYLALLFAAMFVDAFVGATFS</sequence>
<proteinExistence type="inferred from homology"/>
<dbReference type="NCBIfam" id="TIGR01473">
    <property type="entry name" value="cyoE_ctaB"/>
    <property type="match status" value="1"/>
</dbReference>
<evidence type="ECO:0000313" key="15">
    <source>
        <dbReference type="EMBL" id="MDM5147087.1"/>
    </source>
</evidence>
<evidence type="ECO:0000256" key="14">
    <source>
        <dbReference type="HAMAP-Rule" id="MF_00154"/>
    </source>
</evidence>
<dbReference type="InterPro" id="IPR044878">
    <property type="entry name" value="UbiA_sf"/>
</dbReference>
<comment type="subcellular location">
    <subcellularLocation>
        <location evidence="1 14">Cell membrane</location>
        <topology evidence="1 14">Multi-pass membrane protein</topology>
    </subcellularLocation>
</comment>
<reference evidence="15" key="2">
    <citation type="journal article" date="2023" name="Microbiome">
        <title>Synthase-selected sorting approach identifies a beta-lactone synthase in a nudibranch symbiotic bacterium.</title>
        <authorList>
            <person name="Dzunkova M."/>
            <person name="La Clair J.J."/>
            <person name="Tyml T."/>
            <person name="Doud D."/>
            <person name="Schulz F."/>
            <person name="Piquer-Esteban S."/>
            <person name="Porcel Sanchis D."/>
            <person name="Osborn A."/>
            <person name="Robinson D."/>
            <person name="Louie K.B."/>
            <person name="Bowen B.P."/>
            <person name="Bowers R.M."/>
            <person name="Lee J."/>
            <person name="Arnau V."/>
            <person name="Diaz-Villanueva W."/>
            <person name="Stepanauskas R."/>
            <person name="Gosliner T."/>
            <person name="Date S.V."/>
            <person name="Northen T.R."/>
            <person name="Cheng J.F."/>
            <person name="Burkart M.D."/>
            <person name="Woyke T."/>
        </authorList>
    </citation>
    <scope>NUCLEOTIDE SEQUENCE</scope>
    <source>
        <strain evidence="15">Df01</strain>
    </source>
</reference>
<protein>
    <recommendedName>
        <fullName evidence="11 14">Protoheme IX farnesyltransferase</fullName>
        <ecNumber evidence="3 14">2.5.1.141</ecNumber>
    </recommendedName>
    <alternativeName>
        <fullName evidence="12 14">Heme B farnesyltransferase</fullName>
    </alternativeName>
    <alternativeName>
        <fullName evidence="10 14">Heme O synthase</fullName>
    </alternativeName>
</protein>
<feature type="transmembrane region" description="Helical" evidence="14">
    <location>
        <begin position="215"/>
        <end position="248"/>
    </location>
</feature>
<dbReference type="InterPro" id="IPR000537">
    <property type="entry name" value="UbiA_prenyltransferase"/>
</dbReference>
<feature type="transmembrane region" description="Helical" evidence="14">
    <location>
        <begin position="269"/>
        <end position="294"/>
    </location>
</feature>
<name>A0ABT7QK51_9GAMM</name>
<dbReference type="PANTHER" id="PTHR43448:SF7">
    <property type="entry name" value="4-HYDROXYBENZOATE SOLANESYLTRANSFERASE"/>
    <property type="match status" value="1"/>
</dbReference>
<dbReference type="PANTHER" id="PTHR43448">
    <property type="entry name" value="PROTOHEME IX FARNESYLTRANSFERASE, MITOCHONDRIAL"/>
    <property type="match status" value="1"/>
</dbReference>
<dbReference type="CDD" id="cd13957">
    <property type="entry name" value="PT_UbiA_Cox10"/>
    <property type="match status" value="1"/>
</dbReference>
<dbReference type="EMBL" id="JANQAO010000001">
    <property type="protein sequence ID" value="MDM5147087.1"/>
    <property type="molecule type" value="Genomic_DNA"/>
</dbReference>
<comment type="similarity">
    <text evidence="14">Belongs to the UbiA prenyltransferase family. Protoheme IX farnesyltransferase subfamily.</text>
</comment>
<comment type="caution">
    <text evidence="15">The sequence shown here is derived from an EMBL/GenBank/DDBJ whole genome shotgun (WGS) entry which is preliminary data.</text>
</comment>
<keyword evidence="7 14" id="KW-1133">Transmembrane helix</keyword>
<evidence type="ECO:0000256" key="5">
    <source>
        <dbReference type="ARBA" id="ARBA00022679"/>
    </source>
</evidence>
<evidence type="ECO:0000256" key="7">
    <source>
        <dbReference type="ARBA" id="ARBA00022989"/>
    </source>
</evidence>
<evidence type="ECO:0000256" key="10">
    <source>
        <dbReference type="ARBA" id="ARBA00030253"/>
    </source>
</evidence>
<accession>A0ABT7QK51</accession>
<dbReference type="NCBIfam" id="NF003349">
    <property type="entry name" value="PRK04375.1-2"/>
    <property type="match status" value="1"/>
</dbReference>
<feature type="transmembrane region" description="Helical" evidence="14">
    <location>
        <begin position="42"/>
        <end position="66"/>
    </location>
</feature>
<organism evidence="15 16">
    <name type="scientific">Candidatus Doriopsillibacter californiensis</name>
    <dbReference type="NCBI Taxonomy" id="2970740"/>
    <lineage>
        <taxon>Bacteria</taxon>
        <taxon>Pseudomonadati</taxon>
        <taxon>Pseudomonadota</taxon>
        <taxon>Gammaproteobacteria</taxon>
        <taxon>Candidatus Tethybacterales</taxon>
        <taxon>Candidatus Persebacteraceae</taxon>
        <taxon>Candidatus Doriopsillibacter</taxon>
    </lineage>
</organism>
<evidence type="ECO:0000256" key="13">
    <source>
        <dbReference type="ARBA" id="ARBA00047690"/>
    </source>
</evidence>
<keyword evidence="5 14" id="KW-0808">Transferase</keyword>
<evidence type="ECO:0000256" key="9">
    <source>
        <dbReference type="ARBA" id="ARBA00023136"/>
    </source>
</evidence>
<keyword evidence="9 14" id="KW-0472">Membrane</keyword>
<dbReference type="Pfam" id="PF01040">
    <property type="entry name" value="UbiA"/>
    <property type="match status" value="1"/>
</dbReference>
<evidence type="ECO:0000256" key="8">
    <source>
        <dbReference type="ARBA" id="ARBA00023133"/>
    </source>
</evidence>
<dbReference type="EC" id="2.5.1.141" evidence="3 14"/>
<evidence type="ECO:0000256" key="12">
    <source>
        <dbReference type="ARBA" id="ARBA00042475"/>
    </source>
</evidence>
<evidence type="ECO:0000313" key="16">
    <source>
        <dbReference type="Proteomes" id="UP001168167"/>
    </source>
</evidence>
<feature type="transmembrane region" description="Helical" evidence="14">
    <location>
        <begin position="154"/>
        <end position="178"/>
    </location>
</feature>
<keyword evidence="16" id="KW-1185">Reference proteome</keyword>
<evidence type="ECO:0000256" key="6">
    <source>
        <dbReference type="ARBA" id="ARBA00022692"/>
    </source>
</evidence>
<evidence type="ECO:0000256" key="11">
    <source>
        <dbReference type="ARBA" id="ARBA00040810"/>
    </source>
</evidence>
<dbReference type="Gene3D" id="1.10.357.140">
    <property type="entry name" value="UbiA prenyltransferase"/>
    <property type="match status" value="1"/>
</dbReference>
<evidence type="ECO:0000256" key="4">
    <source>
        <dbReference type="ARBA" id="ARBA00022475"/>
    </source>
</evidence>
<feature type="transmembrane region" description="Helical" evidence="14">
    <location>
        <begin position="112"/>
        <end position="133"/>
    </location>
</feature>
<keyword evidence="4 14" id="KW-1003">Cell membrane</keyword>
<comment type="catalytic activity">
    <reaction evidence="13 14">
        <text>heme b + (2E,6E)-farnesyl diphosphate + H2O = Fe(II)-heme o + diphosphate</text>
        <dbReference type="Rhea" id="RHEA:28070"/>
        <dbReference type="ChEBI" id="CHEBI:15377"/>
        <dbReference type="ChEBI" id="CHEBI:33019"/>
        <dbReference type="ChEBI" id="CHEBI:60344"/>
        <dbReference type="ChEBI" id="CHEBI:60530"/>
        <dbReference type="ChEBI" id="CHEBI:175763"/>
        <dbReference type="EC" id="2.5.1.141"/>
    </reaction>
</comment>
<feature type="transmembrane region" description="Helical" evidence="14">
    <location>
        <begin position="19"/>
        <end position="36"/>
    </location>
</feature>
<gene>
    <name evidence="14 15" type="primary">cyoE</name>
    <name evidence="15" type="ORF">NQX30_01645</name>
</gene>
<comment type="pathway">
    <text evidence="2 14">Porphyrin-containing compound metabolism; heme O biosynthesis; heme O from protoheme: step 1/1.</text>
</comment>
<feature type="transmembrane region" description="Helical" evidence="14">
    <location>
        <begin position="87"/>
        <end position="106"/>
    </location>
</feature>
<evidence type="ECO:0000256" key="2">
    <source>
        <dbReference type="ARBA" id="ARBA00004919"/>
    </source>
</evidence>
<comment type="miscellaneous">
    <text evidence="14">Carbon 2 of the heme B porphyrin ring is defined according to the Fischer nomenclature.</text>
</comment>
<dbReference type="InterPro" id="IPR006369">
    <property type="entry name" value="Protohaem_IX_farnesylTrfase"/>
</dbReference>
<keyword evidence="6 14" id="KW-0812">Transmembrane</keyword>
<dbReference type="GO" id="GO:0008495">
    <property type="term" value="F:protoheme IX farnesyltransferase activity"/>
    <property type="evidence" value="ECO:0007669"/>
    <property type="project" value="UniProtKB-EC"/>
</dbReference>
<comment type="function">
    <text evidence="14">Converts heme B (protoheme IX) to heme O by substitution of the vinyl group on carbon 2 of heme B porphyrin ring with a hydroxyethyl farnesyl side group.</text>
</comment>
<reference evidence="15" key="1">
    <citation type="submission" date="2022-08" db="EMBL/GenBank/DDBJ databases">
        <authorList>
            <person name="Dzunkova M."/>
            <person name="La Clair J."/>
            <person name="Tyml T."/>
            <person name="Doud D."/>
            <person name="Schulz F."/>
            <person name="Piquer S."/>
            <person name="Porcel Sanchis D."/>
            <person name="Osborn A."/>
            <person name="Robinson D."/>
            <person name="Louie K.B."/>
            <person name="Bowen B.P."/>
            <person name="Bowers R."/>
            <person name="Lee J."/>
            <person name="Arnau Llombart V."/>
            <person name="Diaz Villanueva W."/>
            <person name="Gosliner T."/>
            <person name="Northen T."/>
            <person name="Cheng J.-F."/>
            <person name="Burkart M.D."/>
            <person name="Woyke T."/>
        </authorList>
    </citation>
    <scope>NUCLEOTIDE SEQUENCE</scope>
    <source>
        <strain evidence="15">Df01</strain>
    </source>
</reference>
<evidence type="ECO:0000256" key="3">
    <source>
        <dbReference type="ARBA" id="ARBA00012292"/>
    </source>
</evidence>
<evidence type="ECO:0000256" key="1">
    <source>
        <dbReference type="ARBA" id="ARBA00004651"/>
    </source>
</evidence>
<dbReference type="Proteomes" id="UP001168167">
    <property type="component" value="Unassembled WGS sequence"/>
</dbReference>